<dbReference type="InterPro" id="IPR050845">
    <property type="entry name" value="Cu-binding_ET"/>
</dbReference>
<dbReference type="EMBL" id="CP098502">
    <property type="protein sequence ID" value="UTI65697.1"/>
    <property type="molecule type" value="Genomic_DNA"/>
</dbReference>
<dbReference type="PANTHER" id="PTHR38439">
    <property type="entry name" value="AURACYANIN-B"/>
    <property type="match status" value="1"/>
</dbReference>
<keyword evidence="6" id="KW-0732">Signal</keyword>
<dbReference type="InterPro" id="IPR033138">
    <property type="entry name" value="Cu_oxidase_CS"/>
</dbReference>
<accession>A0ABY5DYI1</accession>
<evidence type="ECO:0000256" key="4">
    <source>
        <dbReference type="ARBA" id="ARBA00023008"/>
    </source>
</evidence>
<sequence length="165" mass="17013">MNRPLSLLLPVAATGLLVAGCGSSSKKDDTPAKKPAAEAGTKAVSTNPAAAPVDASSGKVTITTTEYKFSAPEIHAKAGKLKVTLDNKGGVVHEFVVLKDSAAPGSLKPAANGRVSEKTSVGEVSETDPGKTRTATLDLKPGKYIYVCNIPTHYMSGMYGELVVK</sequence>
<dbReference type="Proteomes" id="UP001056035">
    <property type="component" value="Chromosome"/>
</dbReference>
<feature type="chain" id="PRO_5046800546" evidence="6">
    <location>
        <begin position="20"/>
        <end position="165"/>
    </location>
</feature>
<dbReference type="InterPro" id="IPR028871">
    <property type="entry name" value="BlueCu_1_BS"/>
</dbReference>
<keyword evidence="9" id="KW-1185">Reference proteome</keyword>
<proteinExistence type="predicted"/>
<evidence type="ECO:0000259" key="7">
    <source>
        <dbReference type="Pfam" id="PF00127"/>
    </source>
</evidence>
<evidence type="ECO:0000313" key="8">
    <source>
        <dbReference type="EMBL" id="UTI65697.1"/>
    </source>
</evidence>
<keyword evidence="2" id="KW-0479">Metal-binding</keyword>
<feature type="domain" description="Blue (type 1) copper" evidence="7">
    <location>
        <begin position="59"/>
        <end position="165"/>
    </location>
</feature>
<keyword evidence="3" id="KW-0249">Electron transport</keyword>
<dbReference type="PROSITE" id="PS00079">
    <property type="entry name" value="MULTICOPPER_OXIDASE1"/>
    <property type="match status" value="1"/>
</dbReference>
<feature type="region of interest" description="Disordered" evidence="5">
    <location>
        <begin position="108"/>
        <end position="134"/>
    </location>
</feature>
<evidence type="ECO:0000256" key="6">
    <source>
        <dbReference type="SAM" id="SignalP"/>
    </source>
</evidence>
<evidence type="ECO:0000256" key="3">
    <source>
        <dbReference type="ARBA" id="ARBA00022982"/>
    </source>
</evidence>
<reference evidence="8 9" key="1">
    <citation type="submission" date="2022-06" db="EMBL/GenBank/DDBJ databases">
        <title>Paraconexibacter antarcticus.</title>
        <authorList>
            <person name="Kim C.S."/>
        </authorList>
    </citation>
    <scope>NUCLEOTIDE SEQUENCE [LARGE SCALE GENOMIC DNA]</scope>
    <source>
        <strain evidence="8 9">02-257</strain>
    </source>
</reference>
<dbReference type="InterPro" id="IPR000923">
    <property type="entry name" value="BlueCu_1"/>
</dbReference>
<dbReference type="PANTHER" id="PTHR38439:SF3">
    <property type="entry name" value="COPPER-RESISTANT CUPROPROTEIN COPI"/>
    <property type="match status" value="1"/>
</dbReference>
<dbReference type="Gene3D" id="2.60.40.420">
    <property type="entry name" value="Cupredoxins - blue copper proteins"/>
    <property type="match status" value="1"/>
</dbReference>
<protein>
    <submittedName>
        <fullName evidence="8">Plastocyanin/azurin family copper-binding protein</fullName>
    </submittedName>
</protein>
<name>A0ABY5DYI1_9ACTN</name>
<dbReference type="InterPro" id="IPR008972">
    <property type="entry name" value="Cupredoxin"/>
</dbReference>
<feature type="compositionally biased region" description="Basic and acidic residues" evidence="5">
    <location>
        <begin position="25"/>
        <end position="36"/>
    </location>
</feature>
<feature type="signal peptide" evidence="6">
    <location>
        <begin position="1"/>
        <end position="19"/>
    </location>
</feature>
<evidence type="ECO:0000313" key="9">
    <source>
        <dbReference type="Proteomes" id="UP001056035"/>
    </source>
</evidence>
<dbReference type="PROSITE" id="PS51257">
    <property type="entry name" value="PROKAR_LIPOPROTEIN"/>
    <property type="match status" value="1"/>
</dbReference>
<dbReference type="Pfam" id="PF00127">
    <property type="entry name" value="Copper-bind"/>
    <property type="match status" value="1"/>
</dbReference>
<keyword evidence="1" id="KW-0813">Transport</keyword>
<keyword evidence="4" id="KW-0186">Copper</keyword>
<dbReference type="PROSITE" id="PS00196">
    <property type="entry name" value="COPPER_BLUE"/>
    <property type="match status" value="1"/>
</dbReference>
<feature type="region of interest" description="Disordered" evidence="5">
    <location>
        <begin position="21"/>
        <end position="54"/>
    </location>
</feature>
<dbReference type="RefSeq" id="WP_254572376.1">
    <property type="nucleotide sequence ID" value="NZ_CP098502.1"/>
</dbReference>
<dbReference type="SUPFAM" id="SSF49503">
    <property type="entry name" value="Cupredoxins"/>
    <property type="match status" value="1"/>
</dbReference>
<evidence type="ECO:0000256" key="5">
    <source>
        <dbReference type="SAM" id="MobiDB-lite"/>
    </source>
</evidence>
<evidence type="ECO:0000256" key="1">
    <source>
        <dbReference type="ARBA" id="ARBA00022448"/>
    </source>
</evidence>
<gene>
    <name evidence="8" type="ORF">NBH00_05660</name>
</gene>
<evidence type="ECO:0000256" key="2">
    <source>
        <dbReference type="ARBA" id="ARBA00022723"/>
    </source>
</evidence>
<organism evidence="8 9">
    <name type="scientific">Paraconexibacter antarcticus</name>
    <dbReference type="NCBI Taxonomy" id="2949664"/>
    <lineage>
        <taxon>Bacteria</taxon>
        <taxon>Bacillati</taxon>
        <taxon>Actinomycetota</taxon>
        <taxon>Thermoleophilia</taxon>
        <taxon>Solirubrobacterales</taxon>
        <taxon>Paraconexibacteraceae</taxon>
        <taxon>Paraconexibacter</taxon>
    </lineage>
</organism>